<dbReference type="AlphaFoldDB" id="A0A9W7BG90"/>
<dbReference type="PANTHER" id="PTHR43876">
    <property type="entry name" value="UBIQUINONE BIOSYNTHESIS MONOOXYGENASE COQ6, MITOCHONDRIAL"/>
    <property type="match status" value="1"/>
</dbReference>
<evidence type="ECO:0000256" key="2">
    <source>
        <dbReference type="ARBA" id="ARBA00005349"/>
    </source>
</evidence>
<protein>
    <recommendedName>
        <fullName evidence="8">FAD-binding domain-containing protein</fullName>
    </recommendedName>
</protein>
<dbReference type="GO" id="GO:0004497">
    <property type="term" value="F:monooxygenase activity"/>
    <property type="evidence" value="ECO:0007669"/>
    <property type="project" value="UniProtKB-KW"/>
</dbReference>
<evidence type="ECO:0000256" key="6">
    <source>
        <dbReference type="ARBA" id="ARBA00023033"/>
    </source>
</evidence>
<reference evidence="10" key="1">
    <citation type="journal article" date="2023" name="Commun. Biol.">
        <title>Genome analysis of Parmales, the sister group of diatoms, reveals the evolutionary specialization of diatoms from phago-mixotrophs to photoautotrophs.</title>
        <authorList>
            <person name="Ban H."/>
            <person name="Sato S."/>
            <person name="Yoshikawa S."/>
            <person name="Yamada K."/>
            <person name="Nakamura Y."/>
            <person name="Ichinomiya M."/>
            <person name="Sato N."/>
            <person name="Blanc-Mathieu R."/>
            <person name="Endo H."/>
            <person name="Kuwata A."/>
            <person name="Ogata H."/>
        </authorList>
    </citation>
    <scope>NUCLEOTIDE SEQUENCE [LARGE SCALE GENOMIC DNA]</scope>
    <source>
        <strain evidence="10">NIES 3701</strain>
    </source>
</reference>
<dbReference type="InterPro" id="IPR036188">
    <property type="entry name" value="FAD/NAD-bd_sf"/>
</dbReference>
<proteinExistence type="inferred from homology"/>
<dbReference type="GO" id="GO:0071949">
    <property type="term" value="F:FAD binding"/>
    <property type="evidence" value="ECO:0007669"/>
    <property type="project" value="InterPro"/>
</dbReference>
<evidence type="ECO:0000256" key="5">
    <source>
        <dbReference type="ARBA" id="ARBA00023002"/>
    </source>
</evidence>
<dbReference type="InterPro" id="IPR051205">
    <property type="entry name" value="UbiH/COQ6_monooxygenase"/>
</dbReference>
<keyword evidence="5" id="KW-0560">Oxidoreductase</keyword>
<accession>A0A9W7BG90</accession>
<keyword evidence="6" id="KW-0503">Monooxygenase</keyword>
<dbReference type="NCBIfam" id="TIGR01988">
    <property type="entry name" value="Ubi-OHases"/>
    <property type="match status" value="1"/>
</dbReference>
<dbReference type="GO" id="GO:0005739">
    <property type="term" value="C:mitochondrion"/>
    <property type="evidence" value="ECO:0007669"/>
    <property type="project" value="TreeGrafter"/>
</dbReference>
<dbReference type="Pfam" id="PF01494">
    <property type="entry name" value="FAD_binding_3"/>
    <property type="match status" value="2"/>
</dbReference>
<dbReference type="Gene3D" id="3.50.50.60">
    <property type="entry name" value="FAD/NAD(P)-binding domain"/>
    <property type="match status" value="2"/>
</dbReference>
<dbReference type="PANTHER" id="PTHR43876:SF7">
    <property type="entry name" value="UBIQUINONE BIOSYNTHESIS MONOOXYGENASE COQ6, MITOCHONDRIAL"/>
    <property type="match status" value="1"/>
</dbReference>
<evidence type="ECO:0000259" key="8">
    <source>
        <dbReference type="Pfam" id="PF01494"/>
    </source>
</evidence>
<sequence>MANKMGQISIVGGGVVGLTLLTRLARLLPSHTITLLDGSPKSAPLLSNSDTATQPTIRTYALNKASVETLSKCGLSIEESLRKGEYKSMQVWDSKTPSYLKFDVSDVGADTHSSLGVIVEDDYICGNLEKIASNLSNAKIVKGAQVKKVTSDSVSYSTPVDKTSSSSTSSSSTPNSLNSLDSDLIVGADGFNSTVRTSLNFPLTKISYGRTALISTVKADSDETVGTAWQRFFPGGPLALLPLWGGYYSIVWSTTNDHAEALAEASPSDFLSTVNECIGGGPTPIKFSDGSFLPPPLKSAKNLLDDLVGTMVNGISLINMNEKFGNSKRFEAPPMITELSSPRFRLPLNLQHVDTYHSSSVVLVGDAAHSVHPMAGQGLNLGIADVECLVKCIESSVTTGGAVDDEYALERYSNERRKEVLKMMGGIHALHHVFKEENDLVLTGRALGMSLINMSGTAKRSLARAAMGEP</sequence>
<feature type="domain" description="FAD-binding" evidence="8">
    <location>
        <begin position="8"/>
        <end position="272"/>
    </location>
</feature>
<keyword evidence="3" id="KW-0285">Flavoprotein</keyword>
<keyword evidence="10" id="KW-1185">Reference proteome</keyword>
<name>A0A9W7BG90_9STRA</name>
<comment type="similarity">
    <text evidence="2">Belongs to the UbiH/COQ6 family.</text>
</comment>
<dbReference type="EMBL" id="BRXY01000310">
    <property type="protein sequence ID" value="GMH86168.1"/>
    <property type="molecule type" value="Genomic_DNA"/>
</dbReference>
<keyword evidence="4" id="KW-0274">FAD</keyword>
<evidence type="ECO:0000256" key="3">
    <source>
        <dbReference type="ARBA" id="ARBA00022630"/>
    </source>
</evidence>
<comment type="caution">
    <text evidence="9">The sequence shown here is derived from an EMBL/GenBank/DDBJ whole genome shotgun (WGS) entry which is preliminary data.</text>
</comment>
<organism evidence="9 10">
    <name type="scientific">Triparma strigata</name>
    <dbReference type="NCBI Taxonomy" id="1606541"/>
    <lineage>
        <taxon>Eukaryota</taxon>
        <taxon>Sar</taxon>
        <taxon>Stramenopiles</taxon>
        <taxon>Ochrophyta</taxon>
        <taxon>Bolidophyceae</taxon>
        <taxon>Parmales</taxon>
        <taxon>Triparmaceae</taxon>
        <taxon>Triparma</taxon>
    </lineage>
</organism>
<dbReference type="GO" id="GO:0006744">
    <property type="term" value="P:ubiquinone biosynthetic process"/>
    <property type="evidence" value="ECO:0007669"/>
    <property type="project" value="InterPro"/>
</dbReference>
<evidence type="ECO:0000313" key="10">
    <source>
        <dbReference type="Proteomes" id="UP001165085"/>
    </source>
</evidence>
<dbReference type="InterPro" id="IPR010971">
    <property type="entry name" value="UbiH/COQ6"/>
</dbReference>
<dbReference type="GO" id="GO:0016705">
    <property type="term" value="F:oxidoreductase activity, acting on paired donors, with incorporation or reduction of molecular oxygen"/>
    <property type="evidence" value="ECO:0007669"/>
    <property type="project" value="InterPro"/>
</dbReference>
<dbReference type="OrthoDB" id="683240at2759"/>
<dbReference type="SUPFAM" id="SSF51905">
    <property type="entry name" value="FAD/NAD(P)-binding domain"/>
    <property type="match status" value="1"/>
</dbReference>
<dbReference type="Proteomes" id="UP001165085">
    <property type="component" value="Unassembled WGS sequence"/>
</dbReference>
<feature type="domain" description="FAD-binding" evidence="8">
    <location>
        <begin position="346"/>
        <end position="421"/>
    </location>
</feature>
<evidence type="ECO:0000313" key="9">
    <source>
        <dbReference type="EMBL" id="GMH86168.1"/>
    </source>
</evidence>
<evidence type="ECO:0000256" key="7">
    <source>
        <dbReference type="SAM" id="MobiDB-lite"/>
    </source>
</evidence>
<gene>
    <name evidence="9" type="ORF">TrST_g2032</name>
</gene>
<evidence type="ECO:0000256" key="4">
    <source>
        <dbReference type="ARBA" id="ARBA00022827"/>
    </source>
</evidence>
<dbReference type="PRINTS" id="PR00420">
    <property type="entry name" value="RNGMNOXGNASE"/>
</dbReference>
<dbReference type="InterPro" id="IPR002938">
    <property type="entry name" value="FAD-bd"/>
</dbReference>
<comment type="cofactor">
    <cofactor evidence="1">
        <name>FAD</name>
        <dbReference type="ChEBI" id="CHEBI:57692"/>
    </cofactor>
</comment>
<feature type="region of interest" description="Disordered" evidence="7">
    <location>
        <begin position="155"/>
        <end position="176"/>
    </location>
</feature>
<evidence type="ECO:0000256" key="1">
    <source>
        <dbReference type="ARBA" id="ARBA00001974"/>
    </source>
</evidence>